<dbReference type="RefSeq" id="WP_189770798.1">
    <property type="nucleotide sequence ID" value="NZ_BNCK01000005.1"/>
</dbReference>
<accession>A0A919EL81</accession>
<feature type="transmembrane region" description="Helical" evidence="1">
    <location>
        <begin position="63"/>
        <end position="84"/>
    </location>
</feature>
<dbReference type="Pfam" id="PF19851">
    <property type="entry name" value="DUF6326"/>
    <property type="match status" value="1"/>
</dbReference>
<keyword evidence="1" id="KW-0812">Transmembrane</keyword>
<keyword evidence="1" id="KW-1133">Transmembrane helix</keyword>
<proteinExistence type="predicted"/>
<evidence type="ECO:0000256" key="1">
    <source>
        <dbReference type="SAM" id="Phobius"/>
    </source>
</evidence>
<comment type="caution">
    <text evidence="2">The sequence shown here is derived from an EMBL/GenBank/DDBJ whole genome shotgun (WGS) entry which is preliminary data.</text>
</comment>
<reference evidence="2" key="1">
    <citation type="journal article" date="2014" name="Int. J. Syst. Evol. Microbiol.">
        <title>Complete genome sequence of Corynebacterium casei LMG S-19264T (=DSM 44701T), isolated from a smear-ripened cheese.</title>
        <authorList>
            <consortium name="US DOE Joint Genome Institute (JGI-PGF)"/>
            <person name="Walter F."/>
            <person name="Albersmeier A."/>
            <person name="Kalinowski J."/>
            <person name="Ruckert C."/>
        </authorList>
    </citation>
    <scope>NUCLEOTIDE SEQUENCE</scope>
    <source>
        <strain evidence="2">KCTC 42731</strain>
    </source>
</reference>
<dbReference type="EMBL" id="BNCK01000005">
    <property type="protein sequence ID" value="GHF94761.1"/>
    <property type="molecule type" value="Genomic_DNA"/>
</dbReference>
<keyword evidence="3" id="KW-1185">Reference proteome</keyword>
<dbReference type="InterPro" id="IPR046289">
    <property type="entry name" value="DUF6326"/>
</dbReference>
<name>A0A919EL81_9GAMM</name>
<reference evidence="2" key="2">
    <citation type="submission" date="2020-09" db="EMBL/GenBank/DDBJ databases">
        <authorList>
            <person name="Sun Q."/>
            <person name="Kim S."/>
        </authorList>
    </citation>
    <scope>NUCLEOTIDE SEQUENCE</scope>
    <source>
        <strain evidence="2">KCTC 42731</strain>
    </source>
</reference>
<dbReference type="Proteomes" id="UP000623842">
    <property type="component" value="Unassembled WGS sequence"/>
</dbReference>
<gene>
    <name evidence="2" type="ORF">GCM10017161_23790</name>
</gene>
<keyword evidence="1" id="KW-0472">Membrane</keyword>
<sequence>MSLTKQLPSQFIEFQINVKLKLSALWAAVMCCYIYGDYIQIYVPEVLAKAMTVTSAKEGIQAEFFAVAFLMSIPSVMIFFSLVLKPTLNRWLNIIIPALFIVMLVLLNLKTTWIYYLYLTALEILLSLATIWYAWNWPKNYLIEKEHS</sequence>
<evidence type="ECO:0000313" key="3">
    <source>
        <dbReference type="Proteomes" id="UP000623842"/>
    </source>
</evidence>
<organism evidence="2 3">
    <name type="scientific">Thalassotalea marina</name>
    <dbReference type="NCBI Taxonomy" id="1673741"/>
    <lineage>
        <taxon>Bacteria</taxon>
        <taxon>Pseudomonadati</taxon>
        <taxon>Pseudomonadota</taxon>
        <taxon>Gammaproteobacteria</taxon>
        <taxon>Alteromonadales</taxon>
        <taxon>Colwelliaceae</taxon>
        <taxon>Thalassotalea</taxon>
    </lineage>
</organism>
<evidence type="ECO:0000313" key="2">
    <source>
        <dbReference type="EMBL" id="GHF94761.1"/>
    </source>
</evidence>
<feature type="transmembrane region" description="Helical" evidence="1">
    <location>
        <begin position="91"/>
        <end position="109"/>
    </location>
</feature>
<protein>
    <submittedName>
        <fullName evidence="2">Uncharacterized protein</fullName>
    </submittedName>
</protein>
<feature type="transmembrane region" description="Helical" evidence="1">
    <location>
        <begin position="115"/>
        <end position="135"/>
    </location>
</feature>
<feature type="transmembrane region" description="Helical" evidence="1">
    <location>
        <begin position="20"/>
        <end position="43"/>
    </location>
</feature>
<dbReference type="AlphaFoldDB" id="A0A919EL81"/>